<feature type="domain" description="Legume lectin" evidence="17">
    <location>
        <begin position="61"/>
        <end position="197"/>
    </location>
</feature>
<comment type="subcellular location">
    <subcellularLocation>
        <location evidence="1">Cell membrane</location>
    </subcellularLocation>
    <subcellularLocation>
        <location evidence="2">Membrane</location>
        <topology evidence="2">Single-pass type I membrane protein</topology>
    </subcellularLocation>
</comment>
<evidence type="ECO:0000256" key="7">
    <source>
        <dbReference type="ARBA" id="ARBA00022729"/>
    </source>
</evidence>
<keyword evidence="4" id="KW-1003">Cell membrane</keyword>
<dbReference type="PROSITE" id="PS00307">
    <property type="entry name" value="LECTIN_LEGUME_BETA"/>
    <property type="match status" value="1"/>
</dbReference>
<evidence type="ECO:0000256" key="11">
    <source>
        <dbReference type="ARBA" id="ARBA00022989"/>
    </source>
</evidence>
<evidence type="ECO:0000256" key="1">
    <source>
        <dbReference type="ARBA" id="ARBA00004236"/>
    </source>
</evidence>
<evidence type="ECO:0000256" key="3">
    <source>
        <dbReference type="ARBA" id="ARBA00012513"/>
    </source>
</evidence>
<keyword evidence="10" id="KW-0067">ATP-binding</keyword>
<dbReference type="EC" id="2.7.11.1" evidence="3"/>
<evidence type="ECO:0000256" key="6">
    <source>
        <dbReference type="ARBA" id="ARBA00022692"/>
    </source>
</evidence>
<dbReference type="Gene3D" id="3.30.200.20">
    <property type="entry name" value="Phosphorylase Kinase, domain 1"/>
    <property type="match status" value="1"/>
</dbReference>
<dbReference type="InterPro" id="IPR019825">
    <property type="entry name" value="Lectin_legB_Mn/Ca_BS"/>
</dbReference>
<evidence type="ECO:0000256" key="2">
    <source>
        <dbReference type="ARBA" id="ARBA00004479"/>
    </source>
</evidence>
<dbReference type="Gene3D" id="2.60.120.200">
    <property type="match status" value="2"/>
</dbReference>
<dbReference type="AlphaFoldDB" id="A0A4S4DEB4"/>
<dbReference type="InterPro" id="IPR001220">
    <property type="entry name" value="Legume_lectin_dom"/>
</dbReference>
<keyword evidence="14" id="KW-0325">Glycoprotein</keyword>
<evidence type="ECO:0000256" key="12">
    <source>
        <dbReference type="ARBA" id="ARBA00023136"/>
    </source>
</evidence>
<proteinExistence type="predicted"/>
<gene>
    <name evidence="18" type="ORF">TEA_026477</name>
</gene>
<accession>A0A4S4DEB4</accession>
<evidence type="ECO:0000256" key="4">
    <source>
        <dbReference type="ARBA" id="ARBA00022475"/>
    </source>
</evidence>
<dbReference type="GO" id="GO:0005886">
    <property type="term" value="C:plasma membrane"/>
    <property type="evidence" value="ECO:0007669"/>
    <property type="project" value="UniProtKB-SubCell"/>
</dbReference>
<evidence type="ECO:0000313" key="19">
    <source>
        <dbReference type="Proteomes" id="UP000306102"/>
    </source>
</evidence>
<name>A0A4S4DEB4_CAMSN</name>
<keyword evidence="5" id="KW-0418">Kinase</keyword>
<organism evidence="18 19">
    <name type="scientific">Camellia sinensis var. sinensis</name>
    <name type="common">China tea</name>
    <dbReference type="NCBI Taxonomy" id="542762"/>
    <lineage>
        <taxon>Eukaryota</taxon>
        <taxon>Viridiplantae</taxon>
        <taxon>Streptophyta</taxon>
        <taxon>Embryophyta</taxon>
        <taxon>Tracheophyta</taxon>
        <taxon>Spermatophyta</taxon>
        <taxon>Magnoliopsida</taxon>
        <taxon>eudicotyledons</taxon>
        <taxon>Gunneridae</taxon>
        <taxon>Pentapetalae</taxon>
        <taxon>asterids</taxon>
        <taxon>Ericales</taxon>
        <taxon>Theaceae</taxon>
        <taxon>Camellia</taxon>
    </lineage>
</organism>
<dbReference type="GO" id="GO:0004674">
    <property type="term" value="F:protein serine/threonine kinase activity"/>
    <property type="evidence" value="ECO:0007669"/>
    <property type="project" value="UniProtKB-KW"/>
</dbReference>
<dbReference type="Proteomes" id="UP000306102">
    <property type="component" value="Unassembled WGS sequence"/>
</dbReference>
<keyword evidence="5" id="KW-0723">Serine/threonine-protein kinase</keyword>
<evidence type="ECO:0000256" key="8">
    <source>
        <dbReference type="ARBA" id="ARBA00022734"/>
    </source>
</evidence>
<feature type="region of interest" description="Disordered" evidence="15">
    <location>
        <begin position="225"/>
        <end position="247"/>
    </location>
</feature>
<keyword evidence="8" id="KW-0430">Lectin</keyword>
<evidence type="ECO:0000256" key="9">
    <source>
        <dbReference type="ARBA" id="ARBA00022741"/>
    </source>
</evidence>
<sequence>MTVKPSSLKYPWMVDLTVVVTSSNYGPAVKPPPILRTCISGKPSCDAASNTTFATAMAAFFNFTNFNETLQNGDTIVEGQVNFSNQGIQITATNKTWQASRASYKDPLRLGNKAFGTLANFNTYFSFVIDSQGNLNFGDGLAFFLLPHNSTFKLRPSAAMGLPMLSFNPPIQTPFVAVEFDTYLNGEWDPSNVTHIGFSAGTGDYFEKHIVKSWSFNSSLQFNMPTSPSPNLSPTPSTNATSSPRKKGENNKIALVVMGLSLGSAALVGGLAFFGFVKWKKSKAQEEDGEIAHHMSIDDEFDAGIGPKKFSYAELFHATNNFTDEQKLREGGFGGVYKGFLRESNFYVAVNRISKESKQGMKEYASEVKIIEA</sequence>
<protein>
    <recommendedName>
        <fullName evidence="3">non-specific serine/threonine protein kinase</fullName>
        <ecNumber evidence="3">2.7.11.1</ecNumber>
    </recommendedName>
</protein>
<evidence type="ECO:0000256" key="14">
    <source>
        <dbReference type="ARBA" id="ARBA00023180"/>
    </source>
</evidence>
<keyword evidence="9" id="KW-0547">Nucleotide-binding</keyword>
<keyword evidence="6 16" id="KW-0812">Transmembrane</keyword>
<dbReference type="SUPFAM" id="SSF49899">
    <property type="entry name" value="Concanavalin A-like lectins/glucanases"/>
    <property type="match status" value="2"/>
</dbReference>
<reference evidence="18 19" key="1">
    <citation type="journal article" date="2018" name="Proc. Natl. Acad. Sci. U.S.A.">
        <title>Draft genome sequence of Camellia sinensis var. sinensis provides insights into the evolution of the tea genome and tea quality.</title>
        <authorList>
            <person name="Wei C."/>
            <person name="Yang H."/>
            <person name="Wang S."/>
            <person name="Zhao J."/>
            <person name="Liu C."/>
            <person name="Gao L."/>
            <person name="Xia E."/>
            <person name="Lu Y."/>
            <person name="Tai Y."/>
            <person name="She G."/>
            <person name="Sun J."/>
            <person name="Cao H."/>
            <person name="Tong W."/>
            <person name="Gao Q."/>
            <person name="Li Y."/>
            <person name="Deng W."/>
            <person name="Jiang X."/>
            <person name="Wang W."/>
            <person name="Chen Q."/>
            <person name="Zhang S."/>
            <person name="Li H."/>
            <person name="Wu J."/>
            <person name="Wang P."/>
            <person name="Li P."/>
            <person name="Shi C."/>
            <person name="Zheng F."/>
            <person name="Jian J."/>
            <person name="Huang B."/>
            <person name="Shan D."/>
            <person name="Shi M."/>
            <person name="Fang C."/>
            <person name="Yue Y."/>
            <person name="Li F."/>
            <person name="Li D."/>
            <person name="Wei S."/>
            <person name="Han B."/>
            <person name="Jiang C."/>
            <person name="Yin Y."/>
            <person name="Xia T."/>
            <person name="Zhang Z."/>
            <person name="Bennetzen J.L."/>
            <person name="Zhao S."/>
            <person name="Wan X."/>
        </authorList>
    </citation>
    <scope>NUCLEOTIDE SEQUENCE [LARGE SCALE GENOMIC DNA]</scope>
    <source>
        <strain evidence="19">cv. Shuchazao</strain>
        <tissue evidence="18">Leaf</tissue>
    </source>
</reference>
<dbReference type="InterPro" id="IPR050528">
    <property type="entry name" value="L-type_Lectin-RKs"/>
</dbReference>
<comment type="caution">
    <text evidence="18">The sequence shown here is derived from an EMBL/GenBank/DDBJ whole genome shotgun (WGS) entry which is preliminary data.</text>
</comment>
<dbReference type="PANTHER" id="PTHR27007">
    <property type="match status" value="1"/>
</dbReference>
<evidence type="ECO:0000259" key="17">
    <source>
        <dbReference type="Pfam" id="PF00139"/>
    </source>
</evidence>
<dbReference type="EMBL" id="SDRB02011549">
    <property type="protein sequence ID" value="THG00993.1"/>
    <property type="molecule type" value="Genomic_DNA"/>
</dbReference>
<keyword evidence="7" id="KW-0732">Signal</keyword>
<evidence type="ECO:0000256" key="10">
    <source>
        <dbReference type="ARBA" id="ARBA00022840"/>
    </source>
</evidence>
<dbReference type="STRING" id="542762.A0A4S4DEB4"/>
<dbReference type="GO" id="GO:0005524">
    <property type="term" value="F:ATP binding"/>
    <property type="evidence" value="ECO:0007669"/>
    <property type="project" value="UniProtKB-KW"/>
</dbReference>
<evidence type="ECO:0000256" key="5">
    <source>
        <dbReference type="ARBA" id="ARBA00022527"/>
    </source>
</evidence>
<evidence type="ECO:0000313" key="18">
    <source>
        <dbReference type="EMBL" id="THG00993.1"/>
    </source>
</evidence>
<keyword evidence="12 16" id="KW-0472">Membrane</keyword>
<evidence type="ECO:0000256" key="13">
    <source>
        <dbReference type="ARBA" id="ARBA00023170"/>
    </source>
</evidence>
<keyword evidence="5" id="KW-0808">Transferase</keyword>
<dbReference type="Pfam" id="PF00139">
    <property type="entry name" value="Lectin_legB"/>
    <property type="match status" value="1"/>
</dbReference>
<keyword evidence="19" id="KW-1185">Reference proteome</keyword>
<dbReference type="InterPro" id="IPR013320">
    <property type="entry name" value="ConA-like_dom_sf"/>
</dbReference>
<dbReference type="GO" id="GO:0030246">
    <property type="term" value="F:carbohydrate binding"/>
    <property type="evidence" value="ECO:0007669"/>
    <property type="project" value="UniProtKB-KW"/>
</dbReference>
<keyword evidence="13" id="KW-0675">Receptor</keyword>
<evidence type="ECO:0000256" key="15">
    <source>
        <dbReference type="SAM" id="MobiDB-lite"/>
    </source>
</evidence>
<evidence type="ECO:0000256" key="16">
    <source>
        <dbReference type="SAM" id="Phobius"/>
    </source>
</evidence>
<keyword evidence="11 16" id="KW-1133">Transmembrane helix</keyword>
<feature type="compositionally biased region" description="Low complexity" evidence="15">
    <location>
        <begin position="234"/>
        <end position="243"/>
    </location>
</feature>
<feature type="transmembrane region" description="Helical" evidence="16">
    <location>
        <begin position="253"/>
        <end position="277"/>
    </location>
</feature>